<dbReference type="EMBL" id="JANPWZ010000002">
    <property type="protein sequence ID" value="KAJ3580532.1"/>
    <property type="molecule type" value="Genomic_DNA"/>
</dbReference>
<dbReference type="PANTHER" id="PTHR31642">
    <property type="entry name" value="TRICHOTHECENE 3-O-ACETYLTRANSFERASE"/>
    <property type="match status" value="1"/>
</dbReference>
<feature type="region of interest" description="Disordered" evidence="2">
    <location>
        <begin position="187"/>
        <end position="214"/>
    </location>
</feature>
<evidence type="ECO:0000313" key="3">
    <source>
        <dbReference type="EMBL" id="KAJ3580532.1"/>
    </source>
</evidence>
<dbReference type="Proteomes" id="UP001148614">
    <property type="component" value="Unassembled WGS sequence"/>
</dbReference>
<protein>
    <submittedName>
        <fullName evidence="3">Uncharacterized protein</fullName>
    </submittedName>
</protein>
<keyword evidence="1" id="KW-0808">Transferase</keyword>
<keyword evidence="4" id="KW-1185">Reference proteome</keyword>
<dbReference type="InterPro" id="IPR050317">
    <property type="entry name" value="Plant_Fungal_Acyltransferase"/>
</dbReference>
<dbReference type="AlphaFoldDB" id="A0A9W8NPS1"/>
<dbReference type="Gene3D" id="3.30.559.10">
    <property type="entry name" value="Chloramphenicol acetyltransferase-like domain"/>
    <property type="match status" value="2"/>
</dbReference>
<dbReference type="PANTHER" id="PTHR31642:SF310">
    <property type="entry name" value="FATTY ALCOHOL:CAFFEOYL-COA ACYLTRANSFERASE"/>
    <property type="match status" value="1"/>
</dbReference>
<dbReference type="Pfam" id="PF02458">
    <property type="entry name" value="Transferase"/>
    <property type="match status" value="1"/>
</dbReference>
<sequence length="478" mass="53125">MPGGKTYICSPLDSIWPPVIQTWILGFPCDSSRKTAVFNALRAGLAKTIEQKPFFAGRLAVNNGRLQLTYRGLDKTPVPLSLNDLTDRPSVWRPSFEQLRQEGMPVRHLSPRVLEPAGYDMLSSAPVMAQANFIPGGCLLTICYNHGFGDGPPQVSLIQSWADNCRKMSDQGVDILASSPAAMISENSTEADSDTLKLPSPLSEEEISSDSKREEAIKNDPVLWQMLGLQKPVAGITQGRPTRPPMHNRVTAVFVASDEAIARLKSSSEILGSSDANSEISSFDAEAALLWRCVMRARYDDLRLAGSVRSRLRIPVGLRKTLGISRDFPGNVFMNSLAEMPLDALVADTDGRQIAPMIRKAIYAARDADRARDAIQLARRLPEPSSRRPFFSSTTGADLVLTTWREFPFYKQNWGRVLGSTEHMQFVRFPEGHRPGMCAMLPRRGDGEVEVLIDMERDQLRKLADDVEFKQYFKLRSA</sequence>
<dbReference type="GO" id="GO:0016747">
    <property type="term" value="F:acyltransferase activity, transferring groups other than amino-acyl groups"/>
    <property type="evidence" value="ECO:0007669"/>
    <property type="project" value="TreeGrafter"/>
</dbReference>
<evidence type="ECO:0000313" key="4">
    <source>
        <dbReference type="Proteomes" id="UP001148614"/>
    </source>
</evidence>
<name>A0A9W8NPS1_9PEZI</name>
<evidence type="ECO:0000256" key="2">
    <source>
        <dbReference type="SAM" id="MobiDB-lite"/>
    </source>
</evidence>
<dbReference type="InterPro" id="IPR023213">
    <property type="entry name" value="CAT-like_dom_sf"/>
</dbReference>
<dbReference type="VEuPathDB" id="FungiDB:F4678DRAFT_468796"/>
<dbReference type="GO" id="GO:0044550">
    <property type="term" value="P:secondary metabolite biosynthetic process"/>
    <property type="evidence" value="ECO:0007669"/>
    <property type="project" value="TreeGrafter"/>
</dbReference>
<reference evidence="3" key="1">
    <citation type="submission" date="2022-07" db="EMBL/GenBank/DDBJ databases">
        <title>Genome Sequence of Xylaria arbuscula.</title>
        <authorList>
            <person name="Buettner E."/>
        </authorList>
    </citation>
    <scope>NUCLEOTIDE SEQUENCE</scope>
    <source>
        <strain evidence="3">VT107</strain>
    </source>
</reference>
<proteinExistence type="predicted"/>
<organism evidence="3 4">
    <name type="scientific">Xylaria arbuscula</name>
    <dbReference type="NCBI Taxonomy" id="114810"/>
    <lineage>
        <taxon>Eukaryota</taxon>
        <taxon>Fungi</taxon>
        <taxon>Dikarya</taxon>
        <taxon>Ascomycota</taxon>
        <taxon>Pezizomycotina</taxon>
        <taxon>Sordariomycetes</taxon>
        <taxon>Xylariomycetidae</taxon>
        <taxon>Xylariales</taxon>
        <taxon>Xylariaceae</taxon>
        <taxon>Xylaria</taxon>
    </lineage>
</organism>
<accession>A0A9W8NPS1</accession>
<evidence type="ECO:0000256" key="1">
    <source>
        <dbReference type="ARBA" id="ARBA00022679"/>
    </source>
</evidence>
<gene>
    <name evidence="3" type="ORF">NPX13_g40</name>
</gene>
<comment type="caution">
    <text evidence="3">The sequence shown here is derived from an EMBL/GenBank/DDBJ whole genome shotgun (WGS) entry which is preliminary data.</text>
</comment>